<organism evidence="4">
    <name type="scientific">uncultured marine group II/III euryarchaeote KM3_157_C11</name>
    <dbReference type="NCBI Taxonomy" id="1457903"/>
    <lineage>
        <taxon>Archaea</taxon>
        <taxon>Methanobacteriati</taxon>
        <taxon>Methanobacteriota</taxon>
        <taxon>environmental samples</taxon>
    </lineage>
</organism>
<dbReference type="Pfam" id="PF02780">
    <property type="entry name" value="Transketolase_C"/>
    <property type="match status" value="1"/>
</dbReference>
<protein>
    <submittedName>
        <fullName evidence="4">Transketolase domain-containing protein</fullName>
    </submittedName>
</protein>
<dbReference type="GO" id="GO:0006082">
    <property type="term" value="P:organic acid metabolic process"/>
    <property type="evidence" value="ECO:0007669"/>
    <property type="project" value="UniProtKB-ARBA"/>
</dbReference>
<evidence type="ECO:0000256" key="1">
    <source>
        <dbReference type="ARBA" id="ARBA00001964"/>
    </source>
</evidence>
<dbReference type="Pfam" id="PF00456">
    <property type="entry name" value="Transketolase_N"/>
    <property type="match status" value="1"/>
</dbReference>
<dbReference type="PANTHER" id="PTHR43825:SF1">
    <property type="entry name" value="TRANSKETOLASE-LIKE PYRIMIDINE-BINDING DOMAIN-CONTAINING PROTEIN"/>
    <property type="match status" value="1"/>
</dbReference>
<dbReference type="InterPro" id="IPR051157">
    <property type="entry name" value="PDH/Transketolase"/>
</dbReference>
<dbReference type="AlphaFoldDB" id="A0A075GLE6"/>
<evidence type="ECO:0000259" key="2">
    <source>
        <dbReference type="Pfam" id="PF00456"/>
    </source>
</evidence>
<dbReference type="Gene3D" id="3.40.50.970">
    <property type="match status" value="2"/>
</dbReference>
<dbReference type="PANTHER" id="PTHR43825">
    <property type="entry name" value="PYRUVATE DEHYDROGENASE E1 COMPONENT"/>
    <property type="match status" value="1"/>
</dbReference>
<evidence type="ECO:0000313" key="4">
    <source>
        <dbReference type="EMBL" id="AIF02478.1"/>
    </source>
</evidence>
<proteinExistence type="predicted"/>
<dbReference type="GO" id="GO:0044272">
    <property type="term" value="P:sulfur compound biosynthetic process"/>
    <property type="evidence" value="ECO:0007669"/>
    <property type="project" value="UniProtKB-ARBA"/>
</dbReference>
<comment type="cofactor">
    <cofactor evidence="1">
        <name>thiamine diphosphate</name>
        <dbReference type="ChEBI" id="CHEBI:58937"/>
    </cofactor>
</comment>
<sequence>MAFPLDLSGFSRLKLPLEPELDEAKLAQLESDITLLRDAIITLTAIARARGLGGHTGGPYDIVPEVLIVDALRDGGAPIHPQFFDEAGHRAALQYARGALRGGLPPEQLLHYREYGSGLAGHPEKELLDCIDFSSGRLGHAAGHVNGVALASPKQAVVMFGSDGSQMEGNNAEAARLAVANNLNVKWIIDDNNVTIAGYPDRYLPGFDLERTLEGHGFAVFPADGEDTRALLVAIVGALQHDGPAAVLCRRAMGPGIPQLEGTPQLHDVITLEAAREYLAARGHDRALALLDEIEGGPVAPPPELLGSGASGACRKQFGASLAGVLAGLSPDERQQVRAFDSDLEGSVGLTVVREQFPECFTSGGVQERGNLLAAAGFGSQPGCQGVFATFSAFLEMVISEITMSRLNEVDLLCHFSHAGVDAMSDNTCHFGLNNFFADNYVDGGAPTALYFPADVHQMDAVVRRVFPEPGLRFIFSNRSKLPEILDAAGAPLHGDGYEFEPGRDEIVREGDAGWIVSYGDMLHRCLHIVETLRTEGVSVGLVNKPTLNVVDEKMLVRLGASPFILVVESLNRRTGLGIRYGSWLLERGFAPRYGHMGTTRPGNCGQAEQIAHQRLAPADVEARVRELLAA</sequence>
<dbReference type="InterPro" id="IPR009014">
    <property type="entry name" value="Transketo_C/PFOR_II"/>
</dbReference>
<dbReference type="Gene3D" id="3.40.50.920">
    <property type="match status" value="1"/>
</dbReference>
<feature type="domain" description="Transketolase C-terminal" evidence="3">
    <location>
        <begin position="506"/>
        <end position="578"/>
    </location>
</feature>
<evidence type="ECO:0000259" key="3">
    <source>
        <dbReference type="Pfam" id="PF02780"/>
    </source>
</evidence>
<accession>A0A075GLE6</accession>
<dbReference type="InterPro" id="IPR033248">
    <property type="entry name" value="Transketolase_C"/>
</dbReference>
<reference evidence="4" key="1">
    <citation type="journal article" date="2014" name="Genome Biol. Evol.">
        <title>Pangenome evidence for extensive interdomain horizontal transfer affecting lineage core and shell genes in uncultured planktonic thaumarchaeota and euryarchaeota.</title>
        <authorList>
            <person name="Deschamps P."/>
            <person name="Zivanovic Y."/>
            <person name="Moreira D."/>
            <person name="Rodriguez-Valera F."/>
            <person name="Lopez-Garcia P."/>
        </authorList>
    </citation>
    <scope>NUCLEOTIDE SEQUENCE</scope>
</reference>
<dbReference type="SUPFAM" id="SSF52518">
    <property type="entry name" value="Thiamin diphosphate-binding fold (THDP-binding)"/>
    <property type="match status" value="2"/>
</dbReference>
<dbReference type="InterPro" id="IPR029061">
    <property type="entry name" value="THDP-binding"/>
</dbReference>
<feature type="domain" description="Transketolase N-terminal" evidence="2">
    <location>
        <begin position="83"/>
        <end position="268"/>
    </location>
</feature>
<name>A0A075GLE6_9EURY</name>
<dbReference type="InterPro" id="IPR005474">
    <property type="entry name" value="Transketolase_N"/>
</dbReference>
<dbReference type="SUPFAM" id="SSF52922">
    <property type="entry name" value="TK C-terminal domain-like"/>
    <property type="match status" value="1"/>
</dbReference>
<dbReference type="EMBL" id="KF900651">
    <property type="protein sequence ID" value="AIF02478.1"/>
    <property type="molecule type" value="Genomic_DNA"/>
</dbReference>